<dbReference type="Pfam" id="PF00300">
    <property type="entry name" value="His_Phos_1"/>
    <property type="match status" value="1"/>
</dbReference>
<evidence type="ECO:0008006" key="4">
    <source>
        <dbReference type="Google" id="ProtNLM"/>
    </source>
</evidence>
<dbReference type="RefSeq" id="WP_169379552.1">
    <property type="nucleotide sequence ID" value="NZ_JAAXLA010000003.1"/>
</dbReference>
<keyword evidence="3" id="KW-1185">Reference proteome</keyword>
<dbReference type="CDD" id="cd07067">
    <property type="entry name" value="HP_PGM_like"/>
    <property type="match status" value="1"/>
</dbReference>
<reference evidence="2 3" key="1">
    <citation type="submission" date="2020-04" db="EMBL/GenBank/DDBJ databases">
        <authorList>
            <person name="Klaysubun C."/>
            <person name="Duangmal K."/>
            <person name="Lipun K."/>
        </authorList>
    </citation>
    <scope>NUCLEOTIDE SEQUENCE [LARGE SCALE GENOMIC DNA]</scope>
    <source>
        <strain evidence="2 3">K10HN5</strain>
    </source>
</reference>
<evidence type="ECO:0000313" key="3">
    <source>
        <dbReference type="Proteomes" id="UP000820669"/>
    </source>
</evidence>
<protein>
    <recommendedName>
        <fullName evidence="4">Histidine phosphatase family protein</fullName>
    </recommendedName>
</protein>
<organism evidence="2 3">
    <name type="scientific">Pseudonocardia acidicola</name>
    <dbReference type="NCBI Taxonomy" id="2724939"/>
    <lineage>
        <taxon>Bacteria</taxon>
        <taxon>Bacillati</taxon>
        <taxon>Actinomycetota</taxon>
        <taxon>Actinomycetes</taxon>
        <taxon>Pseudonocardiales</taxon>
        <taxon>Pseudonocardiaceae</taxon>
        <taxon>Pseudonocardia</taxon>
    </lineage>
</organism>
<proteinExistence type="predicted"/>
<sequence>MTGTCHRRDLAYEATRIAALLGIAGLAVVGCSPSDAASSSLPSSSTAMPTAVAPAGIAGPVQGQALVSALRQGGLILWMRHTARDSRSGDVSDQQAGAHDCAQQSELTPEGVSQARAVGEGMRSLGLPIAAVHTARLCRTQATAQQLDVAPVTDDARLDEATTWTDRGGDSAYQQAVAAILATPPPAGRDVVDVTSLLTIPNARPAVLAELGEGEVAVFRPHPDGGPELLVRIGRDAWPALVRAASNTPVPATPTR</sequence>
<evidence type="ECO:0000256" key="1">
    <source>
        <dbReference type="SAM" id="MobiDB-lite"/>
    </source>
</evidence>
<comment type="caution">
    <text evidence="2">The sequence shown here is derived from an EMBL/GenBank/DDBJ whole genome shotgun (WGS) entry which is preliminary data.</text>
</comment>
<dbReference type="SUPFAM" id="SSF53254">
    <property type="entry name" value="Phosphoglycerate mutase-like"/>
    <property type="match status" value="1"/>
</dbReference>
<gene>
    <name evidence="2" type="ORF">HF526_02405</name>
</gene>
<evidence type="ECO:0000313" key="2">
    <source>
        <dbReference type="EMBL" id="NMH96179.1"/>
    </source>
</evidence>
<dbReference type="InterPro" id="IPR013078">
    <property type="entry name" value="His_Pase_superF_clade-1"/>
</dbReference>
<dbReference type="InterPro" id="IPR029033">
    <property type="entry name" value="His_PPase_superfam"/>
</dbReference>
<feature type="region of interest" description="Disordered" evidence="1">
    <location>
        <begin position="87"/>
        <end position="111"/>
    </location>
</feature>
<accession>A0ABX1S5J5</accession>
<name>A0ABX1S5J5_9PSEU</name>
<dbReference type="PROSITE" id="PS51257">
    <property type="entry name" value="PROKAR_LIPOPROTEIN"/>
    <property type="match status" value="1"/>
</dbReference>
<dbReference type="Gene3D" id="3.40.50.1240">
    <property type="entry name" value="Phosphoglycerate mutase-like"/>
    <property type="match status" value="1"/>
</dbReference>
<dbReference type="EMBL" id="JAAXLA010000003">
    <property type="protein sequence ID" value="NMH96179.1"/>
    <property type="molecule type" value="Genomic_DNA"/>
</dbReference>
<dbReference type="Proteomes" id="UP000820669">
    <property type="component" value="Unassembled WGS sequence"/>
</dbReference>